<dbReference type="InterPro" id="IPR021255">
    <property type="entry name" value="DUF2807"/>
</dbReference>
<reference evidence="2 3" key="1">
    <citation type="submission" date="2018-09" db="EMBL/GenBank/DDBJ databases">
        <title>Genomic Encyclopedia of Archaeal and Bacterial Type Strains, Phase II (KMG-II): from individual species to whole genera.</title>
        <authorList>
            <person name="Goeker M."/>
        </authorList>
    </citation>
    <scope>NUCLEOTIDE SEQUENCE [LARGE SCALE GENOMIC DNA]</scope>
    <source>
        <strain evidence="2 3">DSM 26283</strain>
    </source>
</reference>
<dbReference type="Pfam" id="PF10988">
    <property type="entry name" value="DUF2807"/>
    <property type="match status" value="1"/>
</dbReference>
<accession>A0A420DGQ7</accession>
<dbReference type="Gene3D" id="2.160.20.120">
    <property type="match status" value="1"/>
</dbReference>
<evidence type="ECO:0000259" key="1">
    <source>
        <dbReference type="Pfam" id="PF10988"/>
    </source>
</evidence>
<keyword evidence="3" id="KW-1185">Reference proteome</keyword>
<sequence length="278" mass="31121">MNKLIFSLLTMLFFNNSISAQDLEKVKGDRNVTIKQTYVDAFNTIVIGEDFNVEIFYNKKPSIEIETDDNLHEFINFKVKDSVLTFSTSKKITTRRKLAIKINYGDGFAHIETKDDAEIRSLTSLELKNASLKTSGSSRAYLNIKASNFDYTGLDKAKVKLNLTANTSKIELSGSNKLDALINSPQLTVDLYQRANANIEGTSDTIKLRADNNSQFNGKNFTTNTCELVSEIASDVYIEVTEAISIEASGSSEIYLYNNPKITISKFLDTVKLQKKTK</sequence>
<dbReference type="EMBL" id="RAQJ01000004">
    <property type="protein sequence ID" value="RKE92259.1"/>
    <property type="molecule type" value="Genomic_DNA"/>
</dbReference>
<proteinExistence type="predicted"/>
<protein>
    <submittedName>
        <fullName evidence="2">Putative autotransporter adhesin-like protein</fullName>
    </submittedName>
</protein>
<dbReference type="AlphaFoldDB" id="A0A420DGQ7"/>
<name>A0A420DGQ7_9FLAO</name>
<evidence type="ECO:0000313" key="3">
    <source>
        <dbReference type="Proteomes" id="UP000284892"/>
    </source>
</evidence>
<dbReference type="RefSeq" id="WP_245977265.1">
    <property type="nucleotide sequence ID" value="NZ_RAQJ01000004.1"/>
</dbReference>
<gene>
    <name evidence="2" type="ORF">BXY80_2177</name>
</gene>
<comment type="caution">
    <text evidence="2">The sequence shown here is derived from an EMBL/GenBank/DDBJ whole genome shotgun (WGS) entry which is preliminary data.</text>
</comment>
<evidence type="ECO:0000313" key="2">
    <source>
        <dbReference type="EMBL" id="RKE92259.1"/>
    </source>
</evidence>
<dbReference type="Proteomes" id="UP000284892">
    <property type="component" value="Unassembled WGS sequence"/>
</dbReference>
<organism evidence="2 3">
    <name type="scientific">Ichthyenterobacterium magnum</name>
    <dbReference type="NCBI Taxonomy" id="1230530"/>
    <lineage>
        <taxon>Bacteria</taxon>
        <taxon>Pseudomonadati</taxon>
        <taxon>Bacteroidota</taxon>
        <taxon>Flavobacteriia</taxon>
        <taxon>Flavobacteriales</taxon>
        <taxon>Flavobacteriaceae</taxon>
        <taxon>Ichthyenterobacterium</taxon>
    </lineage>
</organism>
<feature type="domain" description="Putative auto-transporter adhesin head GIN" evidence="1">
    <location>
        <begin position="41"/>
        <end position="180"/>
    </location>
</feature>